<dbReference type="GO" id="GO:0009279">
    <property type="term" value="C:cell outer membrane"/>
    <property type="evidence" value="ECO:0007669"/>
    <property type="project" value="UniProtKB-SubCell"/>
</dbReference>
<feature type="compositionally biased region" description="Low complexity" evidence="11">
    <location>
        <begin position="389"/>
        <end position="401"/>
    </location>
</feature>
<comment type="caution">
    <text evidence="16">The sequence shown here is derived from an EMBL/GenBank/DDBJ whole genome shotgun (WGS) entry which is preliminary data.</text>
</comment>
<evidence type="ECO:0000256" key="12">
    <source>
        <dbReference type="SAM" id="SignalP"/>
    </source>
</evidence>
<feature type="domain" description="NolW-like" evidence="14">
    <location>
        <begin position="347"/>
        <end position="459"/>
    </location>
</feature>
<dbReference type="NCBIfam" id="TIGR02517">
    <property type="entry name" value="type_II_gspD"/>
    <property type="match status" value="1"/>
</dbReference>
<keyword evidence="5" id="KW-0812">Transmembrane</keyword>
<feature type="compositionally biased region" description="Basic and acidic residues" evidence="11">
    <location>
        <begin position="46"/>
        <end position="72"/>
    </location>
</feature>
<dbReference type="PRINTS" id="PR00811">
    <property type="entry name" value="BCTERIALGSPD"/>
</dbReference>
<protein>
    <submittedName>
        <fullName evidence="16">Type II secretion system secretin GspD</fullName>
    </submittedName>
</protein>
<dbReference type="Pfam" id="PF00263">
    <property type="entry name" value="Secretin"/>
    <property type="match status" value="1"/>
</dbReference>
<dbReference type="AlphaFoldDB" id="A0A9E4K7R2"/>
<feature type="region of interest" description="Disordered" evidence="11">
    <location>
        <begin position="376"/>
        <end position="401"/>
    </location>
</feature>
<evidence type="ECO:0000256" key="4">
    <source>
        <dbReference type="ARBA" id="ARBA00022452"/>
    </source>
</evidence>
<evidence type="ECO:0000259" key="15">
    <source>
        <dbReference type="Pfam" id="PF21305"/>
    </source>
</evidence>
<evidence type="ECO:0000256" key="5">
    <source>
        <dbReference type="ARBA" id="ARBA00022692"/>
    </source>
</evidence>
<evidence type="ECO:0000256" key="3">
    <source>
        <dbReference type="ARBA" id="ARBA00022448"/>
    </source>
</evidence>
<comment type="similarity">
    <text evidence="2">Belongs to the bacterial secretin family. GSP D subfamily.</text>
</comment>
<keyword evidence="3 10" id="KW-0813">Transport</keyword>
<feature type="domain" description="Type II/III secretion system secretin-like" evidence="13">
    <location>
        <begin position="529"/>
        <end position="695"/>
    </location>
</feature>
<dbReference type="Gene3D" id="3.55.50.30">
    <property type="match status" value="1"/>
</dbReference>
<keyword evidence="9" id="KW-0998">Cell outer membrane</keyword>
<reference evidence="16" key="1">
    <citation type="journal article" date="2021" name="Proc. Natl. Acad. Sci. U.S.A.">
        <title>Global biogeography of chemosynthetic symbionts reveals both localized and globally distributed symbiont groups. .</title>
        <authorList>
            <person name="Osvatic J.T."/>
            <person name="Wilkins L.G.E."/>
            <person name="Leibrecht L."/>
            <person name="Leray M."/>
            <person name="Zauner S."/>
            <person name="Polzin J."/>
            <person name="Camacho Y."/>
            <person name="Gros O."/>
            <person name="van Gils J.A."/>
            <person name="Eisen J.A."/>
            <person name="Petersen J.M."/>
            <person name="Yuen B."/>
        </authorList>
    </citation>
    <scope>NUCLEOTIDE SEQUENCE</scope>
    <source>
        <strain evidence="16">MAGL173</strain>
    </source>
</reference>
<dbReference type="GO" id="GO:0015627">
    <property type="term" value="C:type II protein secretion system complex"/>
    <property type="evidence" value="ECO:0007669"/>
    <property type="project" value="InterPro"/>
</dbReference>
<dbReference type="InterPro" id="IPR001775">
    <property type="entry name" value="GspD/PilQ"/>
</dbReference>
<accession>A0A9E4K7R2</accession>
<evidence type="ECO:0000313" key="17">
    <source>
        <dbReference type="Proteomes" id="UP000886687"/>
    </source>
</evidence>
<dbReference type="Pfam" id="PF03958">
    <property type="entry name" value="Secretin_N"/>
    <property type="match status" value="3"/>
</dbReference>
<dbReference type="PROSITE" id="PS00875">
    <property type="entry name" value="T2SP_D"/>
    <property type="match status" value="1"/>
</dbReference>
<dbReference type="InterPro" id="IPR004846">
    <property type="entry name" value="T2SS/T3SS_dom"/>
</dbReference>
<evidence type="ECO:0000256" key="8">
    <source>
        <dbReference type="ARBA" id="ARBA00023136"/>
    </source>
</evidence>
<evidence type="ECO:0000256" key="10">
    <source>
        <dbReference type="RuleBase" id="RU004004"/>
    </source>
</evidence>
<evidence type="ECO:0000256" key="9">
    <source>
        <dbReference type="ARBA" id="ARBA00023237"/>
    </source>
</evidence>
<feature type="chain" id="PRO_5038631274" evidence="12">
    <location>
        <begin position="20"/>
        <end position="719"/>
    </location>
</feature>
<name>A0A9E4K7R2_9GAMM</name>
<dbReference type="InterPro" id="IPR013356">
    <property type="entry name" value="T2SS_GspD"/>
</dbReference>
<feature type="region of interest" description="Disordered" evidence="11">
    <location>
        <begin position="23"/>
        <end position="72"/>
    </location>
</feature>
<dbReference type="InterPro" id="IPR049371">
    <property type="entry name" value="GspD-like_N0"/>
</dbReference>
<sequence length="719" mass="77316">MSINTVLPLLLLVFVTGCANLNSRSDTEGPSHGKSQVPPGHLIPGRPKEDKDAGVETFGRERPSQASSKAEKPELYYGTGRFVKQGRASDRKGIAESAAGDITLNFEQADLREVVQTVLGELLDESYILDPAVKGKVTIQTGKSLRRTDLLPTLETLLRMNGAAMVLVDGIYRILPLSKAIQGQQVPRLADDSAPIPAGYALQVVPLKYIGVREMAQILQPLAPVNSVIRVDATRNLLVLGGTGGELAGLLETIQLFDVDWMEGLSVGFFPLKYAKVSSVTKELQAIVGSIDTNPLEGMFRVVPVDEAGGILVVTPQKRYLDRVAEWIPRLDRVDSQESGSGQKLYVYRVQNGEAVELADMLQQLFSASGATQKKSKSAEVAPGKTKKTLSSSTDSESKSLSSTSVARMTFFGAGGSEAKSEIRVVADDKHNSLVITATPSQYANMLDALEKLDVRQLQVMVEATIIEVALQDEFKYGLQWAFNSDVGSNYLGEGVLSSGTSTLLGNTLPGFNFSVLRSASDVRAVFNALAEDSLIRVLSSPSVMVLDNETASIQVGDEVPIIDQQRQSTTDSDSPIINSISYRETGVMLEVTPRVNPGGLVTLDVTQEVSDVSDVEASSTSGSPTISTRKINSTVAVKNGEVLVLGGLITDRDNEGTSGLPFLSKLPLIGWLFGQESSFSKRTELVVVLVPTVVFDSTDNRRVVESFRAKLQGLKGSF</sequence>
<evidence type="ECO:0000259" key="14">
    <source>
        <dbReference type="Pfam" id="PF03958"/>
    </source>
</evidence>
<comment type="subcellular location">
    <subcellularLocation>
        <location evidence="1 10">Cell outer membrane</location>
    </subcellularLocation>
</comment>
<dbReference type="Proteomes" id="UP000886687">
    <property type="component" value="Unassembled WGS sequence"/>
</dbReference>
<keyword evidence="8" id="KW-0472">Membrane</keyword>
<evidence type="ECO:0000256" key="1">
    <source>
        <dbReference type="ARBA" id="ARBA00004442"/>
    </source>
</evidence>
<gene>
    <name evidence="16" type="primary">gspD</name>
    <name evidence="16" type="ORF">JAZ04_16110</name>
</gene>
<dbReference type="EMBL" id="JAEPDI010000013">
    <property type="protein sequence ID" value="MCG7940358.1"/>
    <property type="molecule type" value="Genomic_DNA"/>
</dbReference>
<keyword evidence="6 12" id="KW-0732">Signal</keyword>
<evidence type="ECO:0000256" key="11">
    <source>
        <dbReference type="SAM" id="MobiDB-lite"/>
    </source>
</evidence>
<dbReference type="Gene3D" id="3.30.1370.120">
    <property type="match status" value="2"/>
</dbReference>
<proteinExistence type="inferred from homology"/>
<feature type="domain" description="GspD-like N0" evidence="15">
    <location>
        <begin position="104"/>
        <end position="174"/>
    </location>
</feature>
<dbReference type="InterPro" id="IPR038591">
    <property type="entry name" value="NolW-like_sf"/>
</dbReference>
<evidence type="ECO:0000259" key="13">
    <source>
        <dbReference type="Pfam" id="PF00263"/>
    </source>
</evidence>
<feature type="domain" description="NolW-like" evidence="14">
    <location>
        <begin position="270"/>
        <end position="336"/>
    </location>
</feature>
<dbReference type="InterPro" id="IPR005644">
    <property type="entry name" value="NolW-like"/>
</dbReference>
<feature type="domain" description="NolW-like" evidence="14">
    <location>
        <begin position="203"/>
        <end position="262"/>
    </location>
</feature>
<keyword evidence="7" id="KW-0653">Protein transport</keyword>
<organism evidence="16 17">
    <name type="scientific">Candidatus Thiodiazotropha lotti</name>
    <dbReference type="NCBI Taxonomy" id="2792787"/>
    <lineage>
        <taxon>Bacteria</taxon>
        <taxon>Pseudomonadati</taxon>
        <taxon>Pseudomonadota</taxon>
        <taxon>Gammaproteobacteria</taxon>
        <taxon>Chromatiales</taxon>
        <taxon>Sedimenticolaceae</taxon>
        <taxon>Candidatus Thiodiazotropha</taxon>
    </lineage>
</organism>
<evidence type="ECO:0000313" key="16">
    <source>
        <dbReference type="EMBL" id="MCG7940358.1"/>
    </source>
</evidence>
<evidence type="ECO:0000256" key="2">
    <source>
        <dbReference type="ARBA" id="ARBA00006980"/>
    </source>
</evidence>
<feature type="signal peptide" evidence="12">
    <location>
        <begin position="1"/>
        <end position="19"/>
    </location>
</feature>
<evidence type="ECO:0000256" key="7">
    <source>
        <dbReference type="ARBA" id="ARBA00022927"/>
    </source>
</evidence>
<dbReference type="InterPro" id="IPR004845">
    <property type="entry name" value="T2SS_GspD_CS"/>
</dbReference>
<dbReference type="Pfam" id="PF21305">
    <property type="entry name" value="type_II_gspD_N0"/>
    <property type="match status" value="1"/>
</dbReference>
<evidence type="ECO:0000256" key="6">
    <source>
        <dbReference type="ARBA" id="ARBA00022729"/>
    </source>
</evidence>
<dbReference type="PANTHER" id="PTHR30332">
    <property type="entry name" value="PROBABLE GENERAL SECRETION PATHWAY PROTEIN D"/>
    <property type="match status" value="1"/>
</dbReference>
<dbReference type="GO" id="GO:0015628">
    <property type="term" value="P:protein secretion by the type II secretion system"/>
    <property type="evidence" value="ECO:0007669"/>
    <property type="project" value="InterPro"/>
</dbReference>
<keyword evidence="4" id="KW-1134">Transmembrane beta strand</keyword>
<dbReference type="InterPro" id="IPR050810">
    <property type="entry name" value="Bact_Secretion_Sys_Channel"/>
</dbReference>
<dbReference type="PANTHER" id="PTHR30332:SF25">
    <property type="entry name" value="SECRETIN XPSD"/>
    <property type="match status" value="1"/>
</dbReference>